<evidence type="ECO:0000256" key="1">
    <source>
        <dbReference type="SAM" id="MobiDB-lite"/>
    </source>
</evidence>
<proteinExistence type="predicted"/>
<organism evidence="2">
    <name type="scientific">marine metagenome</name>
    <dbReference type="NCBI Taxonomy" id="408172"/>
    <lineage>
        <taxon>unclassified sequences</taxon>
        <taxon>metagenomes</taxon>
        <taxon>ecological metagenomes</taxon>
    </lineage>
</organism>
<dbReference type="EMBL" id="UINC01056356">
    <property type="protein sequence ID" value="SVB76285.1"/>
    <property type="molecule type" value="Genomic_DNA"/>
</dbReference>
<reference evidence="2" key="1">
    <citation type="submission" date="2018-05" db="EMBL/GenBank/DDBJ databases">
        <authorList>
            <person name="Lanie J.A."/>
            <person name="Ng W.-L."/>
            <person name="Kazmierczak K.M."/>
            <person name="Andrzejewski T.M."/>
            <person name="Davidsen T.M."/>
            <person name="Wayne K.J."/>
            <person name="Tettelin H."/>
            <person name="Glass J.I."/>
            <person name="Rusch D."/>
            <person name="Podicherti R."/>
            <person name="Tsui H.-C.T."/>
            <person name="Winkler M.E."/>
        </authorList>
    </citation>
    <scope>NUCLEOTIDE SEQUENCE</scope>
</reference>
<dbReference type="AlphaFoldDB" id="A0A382GNC6"/>
<evidence type="ECO:0000313" key="2">
    <source>
        <dbReference type="EMBL" id="SVB76285.1"/>
    </source>
</evidence>
<name>A0A382GNC6_9ZZZZ</name>
<feature type="non-terminal residue" evidence="2">
    <location>
        <position position="30"/>
    </location>
</feature>
<protein>
    <submittedName>
        <fullName evidence="2">Uncharacterized protein</fullName>
    </submittedName>
</protein>
<feature type="compositionally biased region" description="Low complexity" evidence="1">
    <location>
        <begin position="1"/>
        <end position="13"/>
    </location>
</feature>
<gene>
    <name evidence="2" type="ORF">METZ01_LOCUS229139</name>
</gene>
<accession>A0A382GNC6</accession>
<feature type="non-terminal residue" evidence="2">
    <location>
        <position position="1"/>
    </location>
</feature>
<sequence length="30" mass="3047">CASRWSATSTTSPPARPSPSPGAPRAKKPP</sequence>
<feature type="region of interest" description="Disordered" evidence="1">
    <location>
        <begin position="1"/>
        <end position="30"/>
    </location>
</feature>